<keyword evidence="7" id="KW-0675">Receptor</keyword>
<evidence type="ECO:0000256" key="6">
    <source>
        <dbReference type="ARBA" id="ARBA00023157"/>
    </source>
</evidence>
<dbReference type="PANTHER" id="PTHR46330:SF6">
    <property type="entry name" value="HEMATOPOIETIC DEATH RECEPTOR-RELATED"/>
    <property type="match status" value="1"/>
</dbReference>
<feature type="disulfide bond" evidence="9">
    <location>
        <begin position="860"/>
        <end position="878"/>
    </location>
</feature>
<reference evidence="12 14" key="1">
    <citation type="submission" date="2015-11" db="EMBL/GenBank/DDBJ databases">
        <title>Genomes and virulence difference between two physiological races of Phytophthora nicotianae.</title>
        <authorList>
            <person name="Liu H."/>
            <person name="Ma X."/>
            <person name="Yu H."/>
            <person name="Fang D."/>
            <person name="Li Y."/>
            <person name="Wang X."/>
            <person name="Wang W."/>
            <person name="Dong Y."/>
            <person name="Xiao B."/>
        </authorList>
    </citation>
    <scope>NUCLEOTIDE SEQUENCE [LARGE SCALE GENOMIC DNA]</scope>
    <source>
        <strain evidence="14">race 0</strain>
        <strain evidence="12">Race 0</strain>
    </source>
</reference>
<evidence type="ECO:0000256" key="4">
    <source>
        <dbReference type="ARBA" id="ARBA00022837"/>
    </source>
</evidence>
<keyword evidence="8" id="KW-0325">Glycoprotein</keyword>
<feature type="disulfide bond" evidence="9">
    <location>
        <begin position="930"/>
        <end position="948"/>
    </location>
</feature>
<dbReference type="Pfam" id="PF03160">
    <property type="entry name" value="Calx-beta"/>
    <property type="match status" value="4"/>
</dbReference>
<feature type="chain" id="PRO_5007439887" description="TNFR-Cys domain-containing protein" evidence="10">
    <location>
        <begin position="19"/>
        <end position="1042"/>
    </location>
</feature>
<dbReference type="Gene3D" id="2.60.40.2030">
    <property type="match status" value="4"/>
</dbReference>
<feature type="disulfide bond" evidence="9">
    <location>
        <begin position="857"/>
        <end position="870"/>
    </location>
</feature>
<organism evidence="12 14">
    <name type="scientific">Phytophthora nicotianae</name>
    <name type="common">Potato buckeye rot agent</name>
    <name type="synonym">Phytophthora parasitica</name>
    <dbReference type="NCBI Taxonomy" id="4792"/>
    <lineage>
        <taxon>Eukaryota</taxon>
        <taxon>Sar</taxon>
        <taxon>Stramenopiles</taxon>
        <taxon>Oomycota</taxon>
        <taxon>Peronosporomycetes</taxon>
        <taxon>Peronosporales</taxon>
        <taxon>Peronosporaceae</taxon>
        <taxon>Phytophthora</taxon>
    </lineage>
</organism>
<comment type="caution">
    <text evidence="12">The sequence shown here is derived from an EMBL/GenBank/DDBJ whole genome shotgun (WGS) entry which is preliminary data.</text>
</comment>
<evidence type="ECO:0000313" key="13">
    <source>
        <dbReference type="EMBL" id="KUF90355.1"/>
    </source>
</evidence>
<protein>
    <recommendedName>
        <fullName evidence="11">TNFR-Cys domain-containing protein</fullName>
    </recommendedName>
</protein>
<keyword evidence="2 10" id="KW-0732">Signal</keyword>
<sequence>MTILRHSLTFLLVTIIAAGDIFDRLRGVVAIATSGRFQFSQAVYSTTEDFGVASITIQRSLGSDGRAAVYISTIPGVGNAVAGRDFKPLYNVSLMWQDGEDFEQALYVPVYNDGKPQESPKTFMLKMHDAVGAEINLARNQTQVVLVPPANLVPGSFTFQTATVTVAEGNTLTVPVLWVAGTTSMASVKFEVVCKSACFPTDFVLVSPATHLLEWKRDDYPASATIRWQNIVLQVLNDELYEQIESFSIRLMVVEPSEDSTIGTGVIADIGEIIVAIDGPNDVRSGMLQFNAECFPDCASAKYAVQSGGSALVIVQRRSGSDGDCSVVVAAQDDTAVAGLDYEPLERELFWKEGDTSDRQIVVTSLARADPRLPSRRIALVLRNNKGAPINGAHASTSYVDITSPTSVYLGDVNFAIREPLESVLRAPDLSFIELASRNTSSKLQLCPSTVVTEPGVLSVAIQRNFATFPVPVRVTVKAVAGTATPGVDYEFLDSVVTWGNGETEAKQVLVKILNPPNYDPYTHLFWLQLSGVTGAIVGDCNVLEVVLKGVAQRPHLVSFDLDMALGTMTLRMNIPVQASTLDVTKLLLQSERVLKNGATFKFTPQQTTSSSTDGSTIVLNIGAGDLNSLKRVIGLAKSANSVFLSTEAGLFRYVVDNCHSTGILACSSDVTVETPRSAALAVATFIADTLAPTLVGYSLDLPRRLLKLHFSEAVNFITLKIESLTLAEGATGIDVYRLSSATTRLFSPQPDPLSGATLRDANRLPADNTFLTLHLGRSDVTALSSFGTGQFGITRANTFLGIESSFVADFAGNPVMAVGPPGKMLQVSTADCSPCPSGSYLTSSCSDLTDRKCGTCNVCPRNSFALETCRATQDTLCYRKYSDPLAFIPCTNQCCSYGLLACTECRSGQYVAVACSPMTDRVCAPCTQCTLDEYEVSPCAAGVDRVCRTCNSCTLTAAQQTLCQRSHVWKRLQMRSPFSCPQPGQQFKTREEQLQRAKSNLCGSGRCSCVATGIPGNSNPNGEGFPDDPRCTGPVAYNILV</sequence>
<accession>A0A0W8CQL3</accession>
<dbReference type="SMART" id="SM00237">
    <property type="entry name" value="Calx_beta"/>
    <property type="match status" value="3"/>
</dbReference>
<dbReference type="AlphaFoldDB" id="A0A0W8CQL3"/>
<evidence type="ECO:0000256" key="1">
    <source>
        <dbReference type="ARBA" id="ARBA00004370"/>
    </source>
</evidence>
<dbReference type="PROSITE" id="PS50050">
    <property type="entry name" value="TNFR_NGFR_2"/>
    <property type="match status" value="2"/>
</dbReference>
<dbReference type="InterPro" id="IPR052491">
    <property type="entry name" value="TNFRSF10"/>
</dbReference>
<evidence type="ECO:0000256" key="10">
    <source>
        <dbReference type="SAM" id="SignalP"/>
    </source>
</evidence>
<dbReference type="InterPro" id="IPR001368">
    <property type="entry name" value="TNFR/NGFR_Cys_rich_reg"/>
</dbReference>
<evidence type="ECO:0000256" key="8">
    <source>
        <dbReference type="ARBA" id="ARBA00023180"/>
    </source>
</evidence>
<dbReference type="EMBL" id="LNFO01002290">
    <property type="protein sequence ID" value="KUF86394.1"/>
    <property type="molecule type" value="Genomic_DNA"/>
</dbReference>
<keyword evidence="4" id="KW-0106">Calcium</keyword>
<dbReference type="PANTHER" id="PTHR46330">
    <property type="entry name" value="TUMOR NECROSIS FACTOR RECEPTOR SUPERFAMILY MEMBER 10B"/>
    <property type="match status" value="1"/>
</dbReference>
<feature type="disulfide bond" evidence="9">
    <location>
        <begin position="927"/>
        <end position="940"/>
    </location>
</feature>
<proteinExistence type="predicted"/>
<dbReference type="EMBL" id="LNFO01001558">
    <property type="protein sequence ID" value="KUF90355.1"/>
    <property type="molecule type" value="Genomic_DNA"/>
</dbReference>
<evidence type="ECO:0000256" key="7">
    <source>
        <dbReference type="ARBA" id="ARBA00023170"/>
    </source>
</evidence>
<feature type="repeat" description="TNFR-Cys" evidence="9">
    <location>
        <begin position="905"/>
        <end position="948"/>
    </location>
</feature>
<dbReference type="OrthoDB" id="194033at2759"/>
<dbReference type="SUPFAM" id="SSF141072">
    <property type="entry name" value="CalX-like"/>
    <property type="match status" value="4"/>
</dbReference>
<feature type="signal peptide" evidence="10">
    <location>
        <begin position="1"/>
        <end position="18"/>
    </location>
</feature>
<keyword evidence="6 9" id="KW-1015">Disulfide bond</keyword>
<dbReference type="InterPro" id="IPR003644">
    <property type="entry name" value="Calx_beta"/>
</dbReference>
<evidence type="ECO:0000313" key="14">
    <source>
        <dbReference type="Proteomes" id="UP000052943"/>
    </source>
</evidence>
<evidence type="ECO:0000259" key="11">
    <source>
        <dbReference type="PROSITE" id="PS50050"/>
    </source>
</evidence>
<evidence type="ECO:0000256" key="2">
    <source>
        <dbReference type="ARBA" id="ARBA00022729"/>
    </source>
</evidence>
<feature type="repeat" description="TNFR-Cys" evidence="9">
    <location>
        <begin position="835"/>
        <end position="878"/>
    </location>
</feature>
<feature type="domain" description="TNFR-Cys" evidence="11">
    <location>
        <begin position="835"/>
        <end position="878"/>
    </location>
</feature>
<dbReference type="SMART" id="SM00208">
    <property type="entry name" value="TNFR"/>
    <property type="match status" value="2"/>
</dbReference>
<keyword evidence="3" id="KW-0677">Repeat</keyword>
<evidence type="ECO:0000256" key="3">
    <source>
        <dbReference type="ARBA" id="ARBA00022737"/>
    </source>
</evidence>
<evidence type="ECO:0000313" key="12">
    <source>
        <dbReference type="EMBL" id="KUF86394.1"/>
    </source>
</evidence>
<feature type="domain" description="TNFR-Cys" evidence="11">
    <location>
        <begin position="905"/>
        <end position="948"/>
    </location>
</feature>
<keyword evidence="5" id="KW-0472">Membrane</keyword>
<dbReference type="GO" id="GO:0016020">
    <property type="term" value="C:membrane"/>
    <property type="evidence" value="ECO:0007669"/>
    <property type="project" value="UniProtKB-SubCell"/>
</dbReference>
<evidence type="ECO:0000256" key="5">
    <source>
        <dbReference type="ARBA" id="ARBA00023136"/>
    </source>
</evidence>
<comment type="caution">
    <text evidence="9">Lacks conserved residue(s) required for the propagation of feature annotation.</text>
</comment>
<gene>
    <name evidence="13" type="ORF">AM587_10011999</name>
    <name evidence="12" type="ORF">AM587_10013351</name>
</gene>
<comment type="subcellular location">
    <subcellularLocation>
        <location evidence="1">Membrane</location>
    </subcellularLocation>
</comment>
<name>A0A0W8CQL3_PHYNI</name>
<dbReference type="InterPro" id="IPR038081">
    <property type="entry name" value="CalX-like_sf"/>
</dbReference>
<dbReference type="Proteomes" id="UP000052943">
    <property type="component" value="Unassembled WGS sequence"/>
</dbReference>
<dbReference type="GO" id="GO:0007154">
    <property type="term" value="P:cell communication"/>
    <property type="evidence" value="ECO:0007669"/>
    <property type="project" value="InterPro"/>
</dbReference>
<dbReference type="Gene3D" id="2.10.50.10">
    <property type="entry name" value="Tumor Necrosis Factor Receptor, subunit A, domain 2"/>
    <property type="match status" value="1"/>
</dbReference>
<evidence type="ECO:0000256" key="9">
    <source>
        <dbReference type="PROSITE-ProRule" id="PRU00206"/>
    </source>
</evidence>